<evidence type="ECO:0000313" key="1">
    <source>
        <dbReference type="EMBL" id="GGY21415.1"/>
    </source>
</evidence>
<dbReference type="AlphaFoldDB" id="A0A918UBC6"/>
<accession>A0A918UBC6</accession>
<gene>
    <name evidence="1" type="ORF">GCM10011289_26230</name>
</gene>
<sequence>MARIIKDGMLIEDDWVIVRPDEEGGLRIPDHGRAVMPLAGLERGARVPAVWLSPSDDPADYGGDWNAFSLVAVDFPAFTDGRGYSVGRLLRERYKYAGELRAIGDVWKDQLEFLWQVGFNAFEIKHGKPVEEALEALESFSGHYQSTWRQPEPLFRRGIK</sequence>
<keyword evidence="2" id="KW-1185">Reference proteome</keyword>
<dbReference type="RefSeq" id="WP_189535055.1">
    <property type="nucleotide sequence ID" value="NZ_BMYX01000016.1"/>
</dbReference>
<evidence type="ECO:0008006" key="3">
    <source>
        <dbReference type="Google" id="ProtNLM"/>
    </source>
</evidence>
<organism evidence="1 2">
    <name type="scientific">Paludibacterium paludis</name>
    <dbReference type="NCBI Taxonomy" id="1225769"/>
    <lineage>
        <taxon>Bacteria</taxon>
        <taxon>Pseudomonadati</taxon>
        <taxon>Pseudomonadota</taxon>
        <taxon>Betaproteobacteria</taxon>
        <taxon>Neisseriales</taxon>
        <taxon>Chromobacteriaceae</taxon>
        <taxon>Paludibacterium</taxon>
    </lineage>
</organism>
<dbReference type="InterPro" id="IPR008318">
    <property type="entry name" value="UCP030820"/>
</dbReference>
<dbReference type="EMBL" id="BMYX01000016">
    <property type="protein sequence ID" value="GGY21415.1"/>
    <property type="molecule type" value="Genomic_DNA"/>
</dbReference>
<evidence type="ECO:0000313" key="2">
    <source>
        <dbReference type="Proteomes" id="UP000645257"/>
    </source>
</evidence>
<comment type="caution">
    <text evidence="1">The sequence shown here is derived from an EMBL/GenBank/DDBJ whole genome shotgun (WGS) entry which is preliminary data.</text>
</comment>
<reference evidence="1" key="1">
    <citation type="journal article" date="2014" name="Int. J. Syst. Evol. Microbiol.">
        <title>Complete genome sequence of Corynebacterium casei LMG S-19264T (=DSM 44701T), isolated from a smear-ripened cheese.</title>
        <authorList>
            <consortium name="US DOE Joint Genome Institute (JGI-PGF)"/>
            <person name="Walter F."/>
            <person name="Albersmeier A."/>
            <person name="Kalinowski J."/>
            <person name="Ruckert C."/>
        </authorList>
    </citation>
    <scope>NUCLEOTIDE SEQUENCE</scope>
    <source>
        <strain evidence="1">KCTC 32182</strain>
    </source>
</reference>
<dbReference type="Pfam" id="PF06073">
    <property type="entry name" value="DUF934"/>
    <property type="match status" value="1"/>
</dbReference>
<name>A0A918UBC6_9NEIS</name>
<reference evidence="1" key="2">
    <citation type="submission" date="2020-09" db="EMBL/GenBank/DDBJ databases">
        <authorList>
            <person name="Sun Q."/>
            <person name="Kim S."/>
        </authorList>
    </citation>
    <scope>NUCLEOTIDE SEQUENCE</scope>
    <source>
        <strain evidence="1">KCTC 32182</strain>
    </source>
</reference>
<protein>
    <recommendedName>
        <fullName evidence="3">DUF934 domain-containing protein</fullName>
    </recommendedName>
</protein>
<proteinExistence type="predicted"/>
<dbReference type="PIRSF" id="PIRSF030820">
    <property type="entry name" value="UCP030820"/>
    <property type="match status" value="1"/>
</dbReference>
<dbReference type="Proteomes" id="UP000645257">
    <property type="component" value="Unassembled WGS sequence"/>
</dbReference>